<evidence type="ECO:0000259" key="1">
    <source>
        <dbReference type="PROSITE" id="PS50878"/>
    </source>
</evidence>
<reference evidence="2 3" key="1">
    <citation type="submission" date="2023-01" db="EMBL/GenBank/DDBJ databases">
        <authorList>
            <person name="Whitehead M."/>
        </authorList>
    </citation>
    <scope>NUCLEOTIDE SEQUENCE [LARGE SCALE GENOMIC DNA]</scope>
</reference>
<accession>A0AAV0XNF2</accession>
<feature type="domain" description="Reverse transcriptase" evidence="1">
    <location>
        <begin position="464"/>
        <end position="733"/>
    </location>
</feature>
<dbReference type="GO" id="GO:0003824">
    <property type="term" value="F:catalytic activity"/>
    <property type="evidence" value="ECO:0007669"/>
    <property type="project" value="InterPro"/>
</dbReference>
<dbReference type="PROSITE" id="PS50878">
    <property type="entry name" value="RT_POL"/>
    <property type="match status" value="1"/>
</dbReference>
<dbReference type="PANTHER" id="PTHR33481:SF1">
    <property type="entry name" value="ENDONUCLEASE_EXONUCLEASE_PHOSPHATASE DOMAIN-CONTAINING PROTEIN-RELATED"/>
    <property type="match status" value="1"/>
</dbReference>
<gene>
    <name evidence="2" type="ORF">MEUPH1_LOCUS24294</name>
</gene>
<sequence length="997" mass="113125">MNGLKIIQVNLNKQMIASEQLRDICLKDKVDIILVQDPLIINGYVTCFEGCRQILSDDNPEAAIIITNNKIKAIKMGQFTTRYIVVARIGIGLSKDDVVIVSAYFRYNKPTTMFTELLTNISLANRRLLIGADCNGHSIRWHNDSTNARGKIVEELVDDQDLRIINTPQDLKTYKRHGMGESNIDITLASTSINRSVRGWTVTDRTDSDHRTLEFTLNLKSPKRKIENPGTRFNTDKADWDKFRLTLLGLKTNIHGDSVDEIACSLTEAIVQAAKLSMPTRGGAKTGITTPSWWTDELTKSKKSLQRIRREGLPDTNRQAYQHQRNQHLHKIRLAKMSSWREFSADMNTNCWGKAFRWAKSGSRKNPMPTTVKTSAGTYTTDIKDTLDTFLEAYLPEDRNMPSFMPYDHQADDTPPDSTTAQEVKEAIWKMKPSRAPGLDGITAKMLRIAWPVISDSITDLYEKCLKIARFPNCWKIAKLVIIPKGKGKNPLLTGSYRPISLLPTLGKALESLITSRLEKETGLNEIGQQHGYVTGRSTETAVKALYDWTDQCPNRIIVGAFLDITGAFDYVRWSPIFERLKILRISKRTLALLENYLTNRSATLMSDKETRTRQMTRGCPQGSRLGPTLWKVAMSDAFEPIGHQSHMIAYADDIALAVGAARLDTVKKRLSQYFDQLTNWSNKFGLKFSMAKSQIMTLKGGVKPTYTVPFGSNADAIQIKATKTVKYLGVIIDPRRSFRDHVEDISDKSKEMFLRLRSMTSANWGVEQSTSLIIYKSVFLPRITYAASIWQKALELKCSIKTLGSIQRDALRAITGAYRTTSTAALQVISGQLPLDLEVKRFILRRSLKTNDITYQEYERHLHDLLEVWQERWNTVDKGEWTFQLIPDVRIRYGLPLTMDHYTSQMLTGHGDFRGKLHSFNKAPAPGCACGNGSETVKHVLLACPRTKIQRQNLKRKLQQEQCPWPPYDGAILTNKTTYEAFRTFARESLKQRTDR</sequence>
<dbReference type="PANTHER" id="PTHR33481">
    <property type="entry name" value="REVERSE TRANSCRIPTASE"/>
    <property type="match status" value="1"/>
</dbReference>
<name>A0AAV0XNF2_9HEMI</name>
<protein>
    <recommendedName>
        <fullName evidence="1">Reverse transcriptase domain-containing protein</fullName>
    </recommendedName>
</protein>
<dbReference type="Gene3D" id="3.30.70.270">
    <property type="match status" value="1"/>
</dbReference>
<dbReference type="Pfam" id="PF14529">
    <property type="entry name" value="Exo_endo_phos_2"/>
    <property type="match status" value="1"/>
</dbReference>
<proteinExistence type="predicted"/>
<dbReference type="SUPFAM" id="SSF56672">
    <property type="entry name" value="DNA/RNA polymerases"/>
    <property type="match status" value="1"/>
</dbReference>
<dbReference type="InterPro" id="IPR005135">
    <property type="entry name" value="Endo/exonuclease/phosphatase"/>
</dbReference>
<dbReference type="Pfam" id="PF00078">
    <property type="entry name" value="RVT_1"/>
    <property type="match status" value="1"/>
</dbReference>
<dbReference type="AlphaFoldDB" id="A0AAV0XNF2"/>
<dbReference type="InterPro" id="IPR000477">
    <property type="entry name" value="RT_dom"/>
</dbReference>
<dbReference type="InterPro" id="IPR043502">
    <property type="entry name" value="DNA/RNA_pol_sf"/>
</dbReference>
<evidence type="ECO:0000313" key="3">
    <source>
        <dbReference type="Proteomes" id="UP001160148"/>
    </source>
</evidence>
<dbReference type="InterPro" id="IPR036691">
    <property type="entry name" value="Endo/exonu/phosph_ase_sf"/>
</dbReference>
<dbReference type="CDD" id="cd01650">
    <property type="entry name" value="RT_nLTR_like"/>
    <property type="match status" value="1"/>
</dbReference>
<dbReference type="SUPFAM" id="SSF56219">
    <property type="entry name" value="DNase I-like"/>
    <property type="match status" value="1"/>
</dbReference>
<dbReference type="Gene3D" id="3.60.10.10">
    <property type="entry name" value="Endonuclease/exonuclease/phosphatase"/>
    <property type="match status" value="1"/>
</dbReference>
<dbReference type="EMBL" id="CARXXK010000228">
    <property type="protein sequence ID" value="CAI6370139.1"/>
    <property type="molecule type" value="Genomic_DNA"/>
</dbReference>
<dbReference type="Proteomes" id="UP001160148">
    <property type="component" value="Unassembled WGS sequence"/>
</dbReference>
<keyword evidence="3" id="KW-1185">Reference proteome</keyword>
<dbReference type="InterPro" id="IPR043128">
    <property type="entry name" value="Rev_trsase/Diguanyl_cyclase"/>
</dbReference>
<comment type="caution">
    <text evidence="2">The sequence shown here is derived from an EMBL/GenBank/DDBJ whole genome shotgun (WGS) entry which is preliminary data.</text>
</comment>
<evidence type="ECO:0000313" key="2">
    <source>
        <dbReference type="EMBL" id="CAI6370139.1"/>
    </source>
</evidence>
<organism evidence="2 3">
    <name type="scientific">Macrosiphum euphorbiae</name>
    <name type="common">potato aphid</name>
    <dbReference type="NCBI Taxonomy" id="13131"/>
    <lineage>
        <taxon>Eukaryota</taxon>
        <taxon>Metazoa</taxon>
        <taxon>Ecdysozoa</taxon>
        <taxon>Arthropoda</taxon>
        <taxon>Hexapoda</taxon>
        <taxon>Insecta</taxon>
        <taxon>Pterygota</taxon>
        <taxon>Neoptera</taxon>
        <taxon>Paraneoptera</taxon>
        <taxon>Hemiptera</taxon>
        <taxon>Sternorrhyncha</taxon>
        <taxon>Aphidomorpha</taxon>
        <taxon>Aphidoidea</taxon>
        <taxon>Aphididae</taxon>
        <taxon>Macrosiphini</taxon>
        <taxon>Macrosiphum</taxon>
    </lineage>
</organism>
<dbReference type="GO" id="GO:0071897">
    <property type="term" value="P:DNA biosynthetic process"/>
    <property type="evidence" value="ECO:0007669"/>
    <property type="project" value="UniProtKB-ARBA"/>
</dbReference>